<dbReference type="Proteomes" id="UP000272781">
    <property type="component" value="Unassembled WGS sequence"/>
</dbReference>
<keyword evidence="4" id="KW-1185">Reference proteome</keyword>
<gene>
    <name evidence="1" type="ORF">C6V80_09425</name>
    <name evidence="2" type="ORF">EDC58_1720</name>
</gene>
<dbReference type="EMBL" id="CP027432">
    <property type="protein sequence ID" value="QCI29163.1"/>
    <property type="molecule type" value="Genomic_DNA"/>
</dbReference>
<evidence type="ECO:0000313" key="1">
    <source>
        <dbReference type="EMBL" id="QCI29163.1"/>
    </source>
</evidence>
<evidence type="ECO:0008006" key="5">
    <source>
        <dbReference type="Google" id="ProtNLM"/>
    </source>
</evidence>
<dbReference type="AlphaFoldDB" id="A0AAJ4RAU5"/>
<evidence type="ECO:0000313" key="4">
    <source>
        <dbReference type="Proteomes" id="UP000298805"/>
    </source>
</evidence>
<evidence type="ECO:0000313" key="2">
    <source>
        <dbReference type="EMBL" id="ROR38806.1"/>
    </source>
</evidence>
<dbReference type="RefSeq" id="WP_123353098.1">
    <property type="nucleotide sequence ID" value="NZ_CP027432.2"/>
</dbReference>
<proteinExistence type="predicted"/>
<dbReference type="PROSITE" id="PS51257">
    <property type="entry name" value="PROKAR_LIPOPROTEIN"/>
    <property type="match status" value="1"/>
</dbReference>
<protein>
    <recommendedName>
        <fullName evidence="5">Lipoprotein</fullName>
    </recommendedName>
</protein>
<organism evidence="2 3">
    <name type="scientific">Caminibacter pacificus</name>
    <dbReference type="NCBI Taxonomy" id="1424653"/>
    <lineage>
        <taxon>Bacteria</taxon>
        <taxon>Pseudomonadati</taxon>
        <taxon>Campylobacterota</taxon>
        <taxon>Epsilonproteobacteria</taxon>
        <taxon>Nautiliales</taxon>
        <taxon>Nautiliaceae</taxon>
        <taxon>Caminibacter</taxon>
    </lineage>
</organism>
<name>A0AAJ4RAU5_9BACT</name>
<accession>A0AAJ4RAU5</accession>
<dbReference type="EMBL" id="RJVK01000005">
    <property type="protein sequence ID" value="ROR38806.1"/>
    <property type="molecule type" value="Genomic_DNA"/>
</dbReference>
<reference evidence="1" key="3">
    <citation type="submission" date="2019-06" db="EMBL/GenBank/DDBJ databases">
        <title>A comparative analysis of the Nautiliaceae.</title>
        <authorList>
            <person name="Grosche A."/>
            <person name="Smedile F."/>
            <person name="Vetriani C."/>
        </authorList>
    </citation>
    <scope>NUCLEOTIDE SEQUENCE</scope>
    <source>
        <strain evidence="1">TB6</strain>
    </source>
</reference>
<dbReference type="Proteomes" id="UP000298805">
    <property type="component" value="Chromosome"/>
</dbReference>
<reference evidence="2 3" key="2">
    <citation type="submission" date="2018-11" db="EMBL/GenBank/DDBJ databases">
        <title>Genomic Encyclopedia of Type Strains, Phase IV (KMG-IV): sequencing the most valuable type-strain genomes for metagenomic binning, comparative biology and taxonomic classification.</title>
        <authorList>
            <person name="Goeker M."/>
        </authorList>
    </citation>
    <scope>NUCLEOTIDE SEQUENCE [LARGE SCALE GENOMIC DNA]</scope>
    <source>
        <strain evidence="2 3">DSM 27783</strain>
    </source>
</reference>
<evidence type="ECO:0000313" key="3">
    <source>
        <dbReference type="Proteomes" id="UP000272781"/>
    </source>
</evidence>
<sequence>MKKLLVSVTVLGTFLLTGCGIQTFNASPEQIKKQNLTPRDVVNENKYVYKIFGDSEKKTLFTVMNMVSIDNINANDAERAVTDLADYCEKIGGKWFYGKKFVSLNLNFGMLNPINKYRAIKNKNTTIPGLGMCKTNNGKNFYLYELGLFDTQLQNIAASLGGGVRIKWHRYFKIEYENPMPLKKDYVLDSFMPFLTHNNYSNVDKIVKDYDRIKNYGRDNYYLITTYPICKYLGGTEYIATDVGTGMKIMTMKDYLFMMYDKLYKQFGEKNENPNIELKMFPVSKKGYIWCENKNNPQKQFMLIWNDIYKFFETKKGIDYSLIKNLKKEIKNN</sequence>
<reference evidence="4" key="1">
    <citation type="submission" date="2018-03" db="EMBL/GenBank/DDBJ databases">
        <title>A comparative analysis of the Nautiliaceae.</title>
        <authorList>
            <person name="Grosche A."/>
            <person name="Smedile F."/>
            <person name="Vetriani C."/>
        </authorList>
    </citation>
    <scope>NUCLEOTIDE SEQUENCE [LARGE SCALE GENOMIC DNA]</scope>
    <source>
        <strain evidence="4">TB6</strain>
    </source>
</reference>